<dbReference type="EMBL" id="BMFC01000010">
    <property type="protein sequence ID" value="GGC14114.1"/>
    <property type="molecule type" value="Genomic_DNA"/>
</dbReference>
<keyword evidence="3" id="KW-1185">Reference proteome</keyword>
<feature type="compositionally biased region" description="Basic and acidic residues" evidence="1">
    <location>
        <begin position="39"/>
        <end position="49"/>
    </location>
</feature>
<dbReference type="Proteomes" id="UP000645462">
    <property type="component" value="Unassembled WGS sequence"/>
</dbReference>
<reference evidence="3" key="1">
    <citation type="journal article" date="2019" name="Int. J. Syst. Evol. Microbiol.">
        <title>The Global Catalogue of Microorganisms (GCM) 10K type strain sequencing project: providing services to taxonomists for standard genome sequencing and annotation.</title>
        <authorList>
            <consortium name="The Broad Institute Genomics Platform"/>
            <consortium name="The Broad Institute Genome Sequencing Center for Infectious Disease"/>
            <person name="Wu L."/>
            <person name="Ma J."/>
        </authorList>
    </citation>
    <scope>NUCLEOTIDE SEQUENCE [LARGE SCALE GENOMIC DNA]</scope>
    <source>
        <strain evidence="3">CGMCC 1.12478</strain>
    </source>
</reference>
<organism evidence="2 3">
    <name type="scientific">Marivita lacus</name>
    <dbReference type="NCBI Taxonomy" id="1323742"/>
    <lineage>
        <taxon>Bacteria</taxon>
        <taxon>Pseudomonadati</taxon>
        <taxon>Pseudomonadota</taxon>
        <taxon>Alphaproteobacteria</taxon>
        <taxon>Rhodobacterales</taxon>
        <taxon>Roseobacteraceae</taxon>
        <taxon>Marivita</taxon>
    </lineage>
</organism>
<proteinExistence type="predicted"/>
<dbReference type="RefSeq" id="WP_188483177.1">
    <property type="nucleotide sequence ID" value="NZ_BMFC01000010.1"/>
</dbReference>
<feature type="compositionally biased region" description="Basic and acidic residues" evidence="1">
    <location>
        <begin position="1"/>
        <end position="15"/>
    </location>
</feature>
<comment type="caution">
    <text evidence="2">The sequence shown here is derived from an EMBL/GenBank/DDBJ whole genome shotgun (WGS) entry which is preliminary data.</text>
</comment>
<protein>
    <recommendedName>
        <fullName evidence="4">Stress-induced protein</fullName>
    </recommendedName>
</protein>
<evidence type="ECO:0000313" key="2">
    <source>
        <dbReference type="EMBL" id="GGC14114.1"/>
    </source>
</evidence>
<gene>
    <name evidence="2" type="ORF">GCM10011363_33310</name>
</gene>
<name>A0ABQ1KXG9_9RHOB</name>
<accession>A0ABQ1KXG9</accession>
<evidence type="ECO:0008006" key="4">
    <source>
        <dbReference type="Google" id="ProtNLM"/>
    </source>
</evidence>
<evidence type="ECO:0000313" key="3">
    <source>
        <dbReference type="Proteomes" id="UP000645462"/>
    </source>
</evidence>
<sequence length="70" mass="7739">MAERHRSKDGRRETEDVFGTSDDIGQKGRSGGRLSRNVGTKDEEKRSTERPAGATRVTQSLEDEESDSDA</sequence>
<feature type="compositionally biased region" description="Acidic residues" evidence="1">
    <location>
        <begin position="61"/>
        <end position="70"/>
    </location>
</feature>
<feature type="region of interest" description="Disordered" evidence="1">
    <location>
        <begin position="1"/>
        <end position="70"/>
    </location>
</feature>
<evidence type="ECO:0000256" key="1">
    <source>
        <dbReference type="SAM" id="MobiDB-lite"/>
    </source>
</evidence>